<evidence type="ECO:0000313" key="1">
    <source>
        <dbReference type="Proteomes" id="UP000887540"/>
    </source>
</evidence>
<proteinExistence type="predicted"/>
<keyword evidence="1" id="KW-1185">Reference proteome</keyword>
<dbReference type="AlphaFoldDB" id="A0A914CC06"/>
<reference evidence="2" key="1">
    <citation type="submission" date="2022-11" db="UniProtKB">
        <authorList>
            <consortium name="WormBaseParasite"/>
        </authorList>
    </citation>
    <scope>IDENTIFICATION</scope>
</reference>
<accession>A0A914CC06</accession>
<name>A0A914CC06_9BILA</name>
<protein>
    <submittedName>
        <fullName evidence="2">Uncharacterized protein</fullName>
    </submittedName>
</protein>
<organism evidence="1 2">
    <name type="scientific">Acrobeloides nanus</name>
    <dbReference type="NCBI Taxonomy" id="290746"/>
    <lineage>
        <taxon>Eukaryota</taxon>
        <taxon>Metazoa</taxon>
        <taxon>Ecdysozoa</taxon>
        <taxon>Nematoda</taxon>
        <taxon>Chromadorea</taxon>
        <taxon>Rhabditida</taxon>
        <taxon>Tylenchina</taxon>
        <taxon>Cephalobomorpha</taxon>
        <taxon>Cephaloboidea</taxon>
        <taxon>Cephalobidae</taxon>
        <taxon>Acrobeloides</taxon>
    </lineage>
</organism>
<dbReference type="Proteomes" id="UP000887540">
    <property type="component" value="Unplaced"/>
</dbReference>
<evidence type="ECO:0000313" key="2">
    <source>
        <dbReference type="WBParaSite" id="ACRNAN_Path_798.g3014.t1"/>
    </source>
</evidence>
<dbReference type="WBParaSite" id="ACRNAN_Path_798.g3014.t1">
    <property type="protein sequence ID" value="ACRNAN_Path_798.g3014.t1"/>
    <property type="gene ID" value="ACRNAN_Path_798.g3014"/>
</dbReference>
<sequence>MRDSEVDLPNDEHALRLIIREADYYQVQALIDYIQGSQIIVDSKRESRTLAELCEIMNCKKPIVVITYFGPMTPEHFLTIEIVNKLKNLLISYPTVNVYYVEGPQPIPGAYRPDILDVFVNGSRIYSESISHINYPNKEIWWNIVKNKLTDVFNKAW</sequence>